<dbReference type="STRING" id="1280954.HPO_13325"/>
<dbReference type="PATRIC" id="fig|1280954.3.peg.2699"/>
<feature type="transmembrane region" description="Helical" evidence="1">
    <location>
        <begin position="7"/>
        <end position="30"/>
    </location>
</feature>
<feature type="domain" description="YhdP central" evidence="2">
    <location>
        <begin position="960"/>
        <end position="1081"/>
    </location>
</feature>
<dbReference type="eggNOG" id="COG3164">
    <property type="taxonomic scope" value="Bacteria"/>
</dbReference>
<evidence type="ECO:0000313" key="3">
    <source>
        <dbReference type="EMBL" id="KCZ97838.1"/>
    </source>
</evidence>
<dbReference type="Proteomes" id="UP000027100">
    <property type="component" value="Unassembled WGS sequence"/>
</dbReference>
<dbReference type="RefSeq" id="WP_035599731.1">
    <property type="nucleotide sequence ID" value="NZ_ARYM01000015.1"/>
</dbReference>
<keyword evidence="1" id="KW-0472">Membrane</keyword>
<evidence type="ECO:0000259" key="2">
    <source>
        <dbReference type="Pfam" id="PF13116"/>
    </source>
</evidence>
<reference evidence="3 4" key="1">
    <citation type="journal article" date="2014" name="Antonie Van Leeuwenhoek">
        <title>Hyphomonas beringensis sp. nov. and Hyphomonas chukchiensis sp. nov., isolated from surface seawater of the Bering Sea and Chukchi Sea.</title>
        <authorList>
            <person name="Li C."/>
            <person name="Lai Q."/>
            <person name="Li G."/>
            <person name="Dong C."/>
            <person name="Wang J."/>
            <person name="Liao Y."/>
            <person name="Shao Z."/>
        </authorList>
    </citation>
    <scope>NUCLEOTIDE SEQUENCE [LARGE SCALE GENOMIC DNA]</scope>
    <source>
        <strain evidence="3 4">PS728</strain>
    </source>
</reference>
<gene>
    <name evidence="3" type="ORF">HPO_13325</name>
</gene>
<dbReference type="Pfam" id="PF13116">
    <property type="entry name" value="YhdP"/>
    <property type="match status" value="2"/>
</dbReference>
<protein>
    <recommendedName>
        <fullName evidence="2">YhdP central domain-containing protein</fullName>
    </recommendedName>
</protein>
<keyword evidence="1" id="KW-1133">Transmembrane helix</keyword>
<dbReference type="EMBL" id="ARYM01000015">
    <property type="protein sequence ID" value="KCZ97838.1"/>
    <property type="molecule type" value="Genomic_DNA"/>
</dbReference>
<keyword evidence="4" id="KW-1185">Reference proteome</keyword>
<evidence type="ECO:0000256" key="1">
    <source>
        <dbReference type="SAM" id="Phobius"/>
    </source>
</evidence>
<dbReference type="AlphaFoldDB" id="A0A062VC85"/>
<name>A0A062VC85_9PROT</name>
<feature type="domain" description="YhdP central" evidence="2">
    <location>
        <begin position="362"/>
        <end position="888"/>
    </location>
</feature>
<accession>A0A062VC85</accession>
<sequence>MVRQTASIVVFEILGGLILLAFVLAAVLMLRLASGPIDLAVFRDDVEEALADARGGRGVSLGALQLEWSPQDRRVQIMAQDVRLLDGAGRPAAEAENAVIQLSGSALVFGGIEVLAMDLSDGWIAIDQMSARQWALAGDPLPEFRETRLPDTPQGWIDYVGGVLPEWLRAWREARASMRLEAAGFENIELRVRDQAGALIGTVEDASGRLALGATGMVLNFRGKGLGEGLPAAITLSIANPNDTRSLRAELALTGWPLGDFGARLGLDRELTEGLPSDISLAANLSEETGIDEVTLVAKSGEGQFSFDDQVWPVRDLDLSLLYDRSEDRLNLKVASRGAGPFKGTADIALEKALTGEGFRPFVLQSPALTLDLTPVFTAPIDLASVRASAEADIDALALRAAKMEFVSGGARFDAAGDLARTPDRQPGEAPVLGEVTLSVPGPMQVPTVLNFWPAKLGEGARNFTAERIETGTVFDAAGRITLARDSLPGGYLKDDHLEVTFRVEDARVRFLDDLPAVENAYGHGRLTGNSFRVQLSQGRFAGWTLAEGLVDFPAFTPRGEDFRVFAKGRGPARNMMKALVDSRLEIDFDPARMSGDGDLTFEMFRPALNDVPYEDVRFTAIGTVRNAGLKNAALGFDLASGTMDVKVDQAGAELTGAARLGPSPVTFRWYEGFTDEGAPADLTATGTVSADFLNRFGILGRAYMTGEAPIDVTAKLDGETLVTSNISVDLSSARLDMSEIGWVKPAGTAARADVSISQKGELSASRVTLISPTARLDGDFTLGADSKLISANLREAFFRNVAEVSGAVQREPGDRLTVTLRGKYLDASGIIPGLGGMAGAAGAEPAEGTPLTIIAEVDRLTLREGLDLRQAKLRAVTGTRGLQSLEASGLALGGAPLSAKLSAGGSAPIRIDVSSGDAGFIASAFLGADFITGGEMALSGTLETAAAPADLLLQISNARMSNAPFLTQILSLASLRGLADTLSGEGVMFSRIDIPMKVQGGRYVVTGAKAQGPALGLTANGYIDMTSQAIEIDGVLVPSFGVNSALGGIPIIGDLVVGRDGEGIFSLTYSVRGTLEKANVSVNPLSALAPGVIRRVFENPSDIKIPEAIPRAPDQALPQELPPLKEEEF</sequence>
<dbReference type="InterPro" id="IPR025263">
    <property type="entry name" value="YhdP_central"/>
</dbReference>
<keyword evidence="1" id="KW-0812">Transmembrane</keyword>
<proteinExistence type="predicted"/>
<dbReference type="OrthoDB" id="7161641at2"/>
<comment type="caution">
    <text evidence="3">The sequence shown here is derived from an EMBL/GenBank/DDBJ whole genome shotgun (WGS) entry which is preliminary data.</text>
</comment>
<evidence type="ECO:0000313" key="4">
    <source>
        <dbReference type="Proteomes" id="UP000027100"/>
    </source>
</evidence>
<organism evidence="3 4">
    <name type="scientific">Hyphomonas polymorpha PS728</name>
    <dbReference type="NCBI Taxonomy" id="1280954"/>
    <lineage>
        <taxon>Bacteria</taxon>
        <taxon>Pseudomonadati</taxon>
        <taxon>Pseudomonadota</taxon>
        <taxon>Alphaproteobacteria</taxon>
        <taxon>Hyphomonadales</taxon>
        <taxon>Hyphomonadaceae</taxon>
        <taxon>Hyphomonas</taxon>
    </lineage>
</organism>